<dbReference type="OrthoDB" id="32285at10239"/>
<proteinExistence type="predicted"/>
<reference evidence="2" key="1">
    <citation type="submission" date="2017-08" db="EMBL/GenBank/DDBJ databases">
        <authorList>
            <person name="de Groot N.N."/>
        </authorList>
    </citation>
    <scope>NUCLEOTIDE SEQUENCE [LARGE SCALE GENOMIC DNA]</scope>
</reference>
<gene>
    <name evidence="1" type="ORF">SEA_TRINA_41</name>
</gene>
<dbReference type="SUPFAM" id="SSF101478">
    <property type="entry name" value="ADP-ribosylglycohydrolase"/>
    <property type="match status" value="1"/>
</dbReference>
<dbReference type="PANTHER" id="PTHR16222">
    <property type="entry name" value="ADP-RIBOSYLGLYCOHYDROLASE"/>
    <property type="match status" value="1"/>
</dbReference>
<dbReference type="InterPro" id="IPR036705">
    <property type="entry name" value="Ribosyl_crysJ1_sf"/>
</dbReference>
<dbReference type="Pfam" id="PF03747">
    <property type="entry name" value="ADP_ribosyl_GH"/>
    <property type="match status" value="1"/>
</dbReference>
<dbReference type="InterPro" id="IPR005502">
    <property type="entry name" value="Ribosyl_crysJ1"/>
</dbReference>
<sequence length="306" mass="34593">MSWIGVLKGVAYGDSWGDPHEFMSYEEIFTNGFPYGPAPELFVTDDTQMTLYLAEALEKAEDLPFNKMVHNIEEAFIKWYHDPDNNRSPGQTCMKSVEHLIENGHYSENLTWNNSKGNGSLMRFWPSAYIKSGVSSTFVANAQSVLTHQHMTVVRCMELATMILIKAENGSLKPEDALNFALDYELKQGTACDDLRKALQNAIGVRPKFVHDPFFADPCKYIGDGWVVEEALAIALLALSLPRKPISQLQWSVITGGDSDTIGAITGGFIGAFHGDIWPEEWLTRLEPRYREWITKDWNLNDKPFY</sequence>
<dbReference type="Gene3D" id="1.10.4080.10">
    <property type="entry name" value="ADP-ribosylation/Crystallin J1"/>
    <property type="match status" value="1"/>
</dbReference>
<evidence type="ECO:0000313" key="2">
    <source>
        <dbReference type="Proteomes" id="UP000231419"/>
    </source>
</evidence>
<dbReference type="PANTHER" id="PTHR16222:SF12">
    <property type="entry name" value="ADP-RIBOSYLGLYCOHYDROLASE-RELATED"/>
    <property type="match status" value="1"/>
</dbReference>
<dbReference type="EMBL" id="MF668286">
    <property type="protein sequence ID" value="ASZ74858.1"/>
    <property type="molecule type" value="Genomic_DNA"/>
</dbReference>
<keyword evidence="2" id="KW-1185">Reference proteome</keyword>
<dbReference type="InterPro" id="IPR050792">
    <property type="entry name" value="ADP-ribosylglycohydrolase"/>
</dbReference>
<name>A0A2D0ZND4_9CAUD</name>
<evidence type="ECO:0000313" key="1">
    <source>
        <dbReference type="EMBL" id="ASZ74858.1"/>
    </source>
</evidence>
<organism evidence="1 2">
    <name type="scientific">Rhodococcus phage Trina</name>
    <dbReference type="NCBI Taxonomy" id="2027905"/>
    <lineage>
        <taxon>Viruses</taxon>
        <taxon>Duplodnaviria</taxon>
        <taxon>Heunggongvirae</taxon>
        <taxon>Uroviricota</taxon>
        <taxon>Caudoviricetes</taxon>
        <taxon>Trinavirus</taxon>
        <taxon>Trinavirus trina</taxon>
    </lineage>
</organism>
<dbReference type="Proteomes" id="UP000231419">
    <property type="component" value="Segment"/>
</dbReference>
<protein>
    <submittedName>
        <fullName evidence="1">ADP ribosylglycohydrolase</fullName>
    </submittedName>
</protein>
<accession>A0A2D0ZND4</accession>